<accession>A0A926I883</accession>
<dbReference type="Gene3D" id="3.40.50.1000">
    <property type="entry name" value="HAD superfamily/HAD-like"/>
    <property type="match status" value="1"/>
</dbReference>
<name>A0A926I883_9FIRM</name>
<dbReference type="SFLD" id="SFLDS00003">
    <property type="entry name" value="Haloacid_Dehalogenase"/>
    <property type="match status" value="1"/>
</dbReference>
<dbReference type="EMBL" id="JACRSV010000004">
    <property type="protein sequence ID" value="MBC8560672.1"/>
    <property type="molecule type" value="Genomic_DNA"/>
</dbReference>
<dbReference type="InterPro" id="IPR023198">
    <property type="entry name" value="PGP-like_dom2"/>
</dbReference>
<evidence type="ECO:0000313" key="2">
    <source>
        <dbReference type="Proteomes" id="UP000610760"/>
    </source>
</evidence>
<dbReference type="InterPro" id="IPR023214">
    <property type="entry name" value="HAD_sf"/>
</dbReference>
<dbReference type="Pfam" id="PF13419">
    <property type="entry name" value="HAD_2"/>
    <property type="match status" value="1"/>
</dbReference>
<dbReference type="SFLD" id="SFLDG01129">
    <property type="entry name" value="C1.5:_HAD__Beta-PGM__Phosphata"/>
    <property type="match status" value="1"/>
</dbReference>
<dbReference type="RefSeq" id="WP_249295845.1">
    <property type="nucleotide sequence ID" value="NZ_JACRSV010000004.1"/>
</dbReference>
<comment type="caution">
    <text evidence="1">The sequence shown here is derived from an EMBL/GenBank/DDBJ whole genome shotgun (WGS) entry which is preliminary data.</text>
</comment>
<dbReference type="GO" id="GO:0005829">
    <property type="term" value="C:cytosol"/>
    <property type="evidence" value="ECO:0007669"/>
    <property type="project" value="TreeGrafter"/>
</dbReference>
<sequence length="216" mass="24826">MKRVTIVWDWNGTLLNDVNLNCAIMNRMLRKRGKPPVPSLEAYRRIFGFPIKDYYERAGFDFGVENYESVADEYMALYRRDSMDCRLFPGTRQVLFDFKYSGVRQVILSASQRDCLLEQIHRLKIQDAFDEVLALNHCLAHSKAELAEEWMKQNRLSGEDLLFIGDTLHDYEVSRRVGASCLLVAAGHQDKERLLTCGCPVADDIGEAAGWIQEQI</sequence>
<dbReference type="InterPro" id="IPR050155">
    <property type="entry name" value="HAD-like_hydrolase_sf"/>
</dbReference>
<evidence type="ECO:0000313" key="1">
    <source>
        <dbReference type="EMBL" id="MBC8560672.1"/>
    </source>
</evidence>
<dbReference type="Proteomes" id="UP000610760">
    <property type="component" value="Unassembled WGS sequence"/>
</dbReference>
<dbReference type="AlphaFoldDB" id="A0A926I883"/>
<dbReference type="InterPro" id="IPR041492">
    <property type="entry name" value="HAD_2"/>
</dbReference>
<organism evidence="1 2">
    <name type="scientific">Fumia xinanensis</name>
    <dbReference type="NCBI Taxonomy" id="2763659"/>
    <lineage>
        <taxon>Bacteria</taxon>
        <taxon>Bacillati</taxon>
        <taxon>Bacillota</taxon>
        <taxon>Clostridia</taxon>
        <taxon>Eubacteriales</taxon>
        <taxon>Oscillospiraceae</taxon>
        <taxon>Fumia</taxon>
    </lineage>
</organism>
<reference evidence="1" key="1">
    <citation type="submission" date="2020-08" db="EMBL/GenBank/DDBJ databases">
        <title>Genome public.</title>
        <authorList>
            <person name="Liu C."/>
            <person name="Sun Q."/>
        </authorList>
    </citation>
    <scope>NUCLEOTIDE SEQUENCE</scope>
    <source>
        <strain evidence="1">NSJ-33</strain>
    </source>
</reference>
<dbReference type="PANTHER" id="PTHR43434">
    <property type="entry name" value="PHOSPHOGLYCOLATE PHOSPHATASE"/>
    <property type="match status" value="1"/>
</dbReference>
<keyword evidence="1" id="KW-0378">Hydrolase</keyword>
<dbReference type="InterPro" id="IPR036412">
    <property type="entry name" value="HAD-like_sf"/>
</dbReference>
<dbReference type="GO" id="GO:0008967">
    <property type="term" value="F:phosphoglycolate phosphatase activity"/>
    <property type="evidence" value="ECO:0007669"/>
    <property type="project" value="TreeGrafter"/>
</dbReference>
<dbReference type="Gene3D" id="1.10.150.240">
    <property type="entry name" value="Putative phosphatase, domain 2"/>
    <property type="match status" value="1"/>
</dbReference>
<dbReference type="PANTHER" id="PTHR43434:SF1">
    <property type="entry name" value="PHOSPHOGLYCOLATE PHOSPHATASE"/>
    <property type="match status" value="1"/>
</dbReference>
<dbReference type="SUPFAM" id="SSF56784">
    <property type="entry name" value="HAD-like"/>
    <property type="match status" value="1"/>
</dbReference>
<protein>
    <submittedName>
        <fullName evidence="1">HAD family hydrolase</fullName>
    </submittedName>
</protein>
<gene>
    <name evidence="1" type="ORF">H8710_11415</name>
</gene>
<proteinExistence type="predicted"/>
<keyword evidence="2" id="KW-1185">Reference proteome</keyword>
<dbReference type="GO" id="GO:0006281">
    <property type="term" value="P:DNA repair"/>
    <property type="evidence" value="ECO:0007669"/>
    <property type="project" value="TreeGrafter"/>
</dbReference>